<evidence type="ECO:0008006" key="3">
    <source>
        <dbReference type="Google" id="ProtNLM"/>
    </source>
</evidence>
<proteinExistence type="predicted"/>
<dbReference type="EMBL" id="CT868103">
    <property type="protein sequence ID" value="CAK71746.1"/>
    <property type="molecule type" value="Genomic_DNA"/>
</dbReference>
<evidence type="ECO:0000313" key="1">
    <source>
        <dbReference type="EMBL" id="CAK71746.1"/>
    </source>
</evidence>
<reference evidence="1 2" key="1">
    <citation type="journal article" date="2006" name="Nature">
        <title>Global trends of whole-genome duplications revealed by the ciliate Paramecium tetraurelia.</title>
        <authorList>
            <consortium name="Genoscope"/>
            <person name="Aury J.-M."/>
            <person name="Jaillon O."/>
            <person name="Duret L."/>
            <person name="Noel B."/>
            <person name="Jubin C."/>
            <person name="Porcel B.M."/>
            <person name="Segurens B."/>
            <person name="Daubin V."/>
            <person name="Anthouard V."/>
            <person name="Aiach N."/>
            <person name="Arnaiz O."/>
            <person name="Billaut A."/>
            <person name="Beisson J."/>
            <person name="Blanc I."/>
            <person name="Bouhouche K."/>
            <person name="Camara F."/>
            <person name="Duharcourt S."/>
            <person name="Guigo R."/>
            <person name="Gogendeau D."/>
            <person name="Katinka M."/>
            <person name="Keller A.-M."/>
            <person name="Kissmehl R."/>
            <person name="Klotz C."/>
            <person name="Koll F."/>
            <person name="Le Moue A."/>
            <person name="Lepere C."/>
            <person name="Malinsky S."/>
            <person name="Nowacki M."/>
            <person name="Nowak J.K."/>
            <person name="Plattner H."/>
            <person name="Poulain J."/>
            <person name="Ruiz F."/>
            <person name="Serrano V."/>
            <person name="Zagulski M."/>
            <person name="Dessen P."/>
            <person name="Betermier M."/>
            <person name="Weissenbach J."/>
            <person name="Scarpelli C."/>
            <person name="Schachter V."/>
            <person name="Sperling L."/>
            <person name="Meyer E."/>
            <person name="Cohen J."/>
            <person name="Wincker P."/>
        </authorList>
    </citation>
    <scope>NUCLEOTIDE SEQUENCE [LARGE SCALE GENOMIC DNA]</scope>
    <source>
        <strain evidence="1 2">Stock d4-2</strain>
    </source>
</reference>
<keyword evidence="2" id="KW-1185">Reference proteome</keyword>
<dbReference type="GeneID" id="5024928"/>
<organism evidence="1 2">
    <name type="scientific">Paramecium tetraurelia</name>
    <dbReference type="NCBI Taxonomy" id="5888"/>
    <lineage>
        <taxon>Eukaryota</taxon>
        <taxon>Sar</taxon>
        <taxon>Alveolata</taxon>
        <taxon>Ciliophora</taxon>
        <taxon>Intramacronucleata</taxon>
        <taxon>Oligohymenophorea</taxon>
        <taxon>Peniculida</taxon>
        <taxon>Parameciidae</taxon>
        <taxon>Paramecium</taxon>
    </lineage>
</organism>
<dbReference type="OrthoDB" id="311585at2759"/>
<name>A0CLS9_PARTE</name>
<accession>A0CLS9</accession>
<gene>
    <name evidence="1" type="ORF">GSPATT00038671001</name>
</gene>
<dbReference type="InParanoid" id="A0CLS9"/>
<evidence type="ECO:0000313" key="2">
    <source>
        <dbReference type="Proteomes" id="UP000000600"/>
    </source>
</evidence>
<dbReference type="RefSeq" id="XP_001439143.1">
    <property type="nucleotide sequence ID" value="XM_001439106.1"/>
</dbReference>
<dbReference type="AlphaFoldDB" id="A0CLS9"/>
<dbReference type="InterPro" id="IPR027417">
    <property type="entry name" value="P-loop_NTPase"/>
</dbReference>
<dbReference type="Proteomes" id="UP000000600">
    <property type="component" value="Unassembled WGS sequence"/>
</dbReference>
<protein>
    <recommendedName>
        <fullName evidence="3">NB-ARC domain-containing protein</fullName>
    </recommendedName>
</protein>
<dbReference type="HOGENOM" id="CLU_1725848_0_0_1"/>
<dbReference type="KEGG" id="ptm:GSPATT00038671001"/>
<sequence>MFKQDLAKVLRQRKQKNLYGNYIIKIKKLEIKCLYLFISLYLQLKNPVFQAVEETLRQNEYGFDELQLKECKEILEKKEFRFLLIMDSYDEMKLENILKNLYMNNKVKQNWSDPLVIFTTRSEIFTSCNYAFWFAPGNKEKFKGNSALKIQS</sequence>
<dbReference type="Gene3D" id="3.40.50.300">
    <property type="entry name" value="P-loop containing nucleotide triphosphate hydrolases"/>
    <property type="match status" value="1"/>
</dbReference>